<dbReference type="SMART" id="SM00530">
    <property type="entry name" value="HTH_XRE"/>
    <property type="match status" value="1"/>
</dbReference>
<dbReference type="OrthoDB" id="3698213at2"/>
<dbReference type="Proteomes" id="UP000438448">
    <property type="component" value="Unassembled WGS sequence"/>
</dbReference>
<feature type="domain" description="HTH cro/C1-type" evidence="1">
    <location>
        <begin position="17"/>
        <end position="71"/>
    </location>
</feature>
<proteinExistence type="predicted"/>
<dbReference type="SUPFAM" id="SSF47413">
    <property type="entry name" value="lambda repressor-like DNA-binding domains"/>
    <property type="match status" value="1"/>
</dbReference>
<evidence type="ECO:0000313" key="2">
    <source>
        <dbReference type="EMBL" id="MQY20469.1"/>
    </source>
</evidence>
<dbReference type="InterPro" id="IPR001387">
    <property type="entry name" value="Cro/C1-type_HTH"/>
</dbReference>
<dbReference type="Pfam" id="PF19054">
    <property type="entry name" value="DUF5753"/>
    <property type="match status" value="1"/>
</dbReference>
<name>A0A7K0D423_9NOCA</name>
<dbReference type="GO" id="GO:0003677">
    <property type="term" value="F:DNA binding"/>
    <property type="evidence" value="ECO:0007669"/>
    <property type="project" value="InterPro"/>
</dbReference>
<evidence type="ECO:0000313" key="3">
    <source>
        <dbReference type="Proteomes" id="UP000438448"/>
    </source>
</evidence>
<protein>
    <recommendedName>
        <fullName evidence="1">HTH cro/C1-type domain-containing protein</fullName>
    </recommendedName>
</protein>
<dbReference type="Gene3D" id="1.10.260.40">
    <property type="entry name" value="lambda repressor-like DNA-binding domains"/>
    <property type="match status" value="1"/>
</dbReference>
<dbReference type="InterPro" id="IPR010982">
    <property type="entry name" value="Lambda_DNA-bd_dom_sf"/>
</dbReference>
<evidence type="ECO:0000259" key="1">
    <source>
        <dbReference type="PROSITE" id="PS50943"/>
    </source>
</evidence>
<reference evidence="2 3" key="1">
    <citation type="submission" date="2019-10" db="EMBL/GenBank/DDBJ databases">
        <title>Nocardia macrotermitis sp. nov. and Nocardia aurantia sp. nov., isolated from the gut of fungus growing-termite Macrotermes natalensis.</title>
        <authorList>
            <person name="Benndorf R."/>
            <person name="Schwitalla J."/>
            <person name="Martin K."/>
            <person name="De Beer W."/>
            <person name="Kaster A.-K."/>
            <person name="Vollmers J."/>
            <person name="Poulsen M."/>
            <person name="Beemelmanns C."/>
        </authorList>
    </citation>
    <scope>NUCLEOTIDE SEQUENCE [LARGE SCALE GENOMIC DNA]</scope>
    <source>
        <strain evidence="2 3">RB20</strain>
    </source>
</reference>
<dbReference type="AlphaFoldDB" id="A0A7K0D423"/>
<dbReference type="InterPro" id="IPR043917">
    <property type="entry name" value="DUF5753"/>
</dbReference>
<keyword evidence="3" id="KW-1185">Reference proteome</keyword>
<sequence>MLLSRRFYDAFMRRERLIDARKAVGLNQEQVADLVGVDRTTIGKWERGDSTPQPNQRGAYAEALGVELQELNAMLTSMPQGDGEMPAWLSTYLGMEQSATRIASYEPRCVYGLLQTPAYVEDIVSHVSYDGVSEAYIARTVETRLIRQKRVRSGEVELSLVQPESALRLRIGTPDVMAEQLSTMVELSRLPNVTLRITRYEAGQYEARRLGAFCIMSHPWGTPQVHIEGYGGGRFITDAEEVQYFQGVYEHAAGRIALSPSESRKFITGLAKEWSNRR</sequence>
<gene>
    <name evidence="2" type="ORF">NRB20_35740</name>
</gene>
<dbReference type="PROSITE" id="PS50943">
    <property type="entry name" value="HTH_CROC1"/>
    <property type="match status" value="1"/>
</dbReference>
<accession>A0A7K0D423</accession>
<dbReference type="EMBL" id="WEGK01000007">
    <property type="protein sequence ID" value="MQY20469.1"/>
    <property type="molecule type" value="Genomic_DNA"/>
</dbReference>
<organism evidence="2 3">
    <name type="scientific">Nocardia macrotermitis</name>
    <dbReference type="NCBI Taxonomy" id="2585198"/>
    <lineage>
        <taxon>Bacteria</taxon>
        <taxon>Bacillati</taxon>
        <taxon>Actinomycetota</taxon>
        <taxon>Actinomycetes</taxon>
        <taxon>Mycobacteriales</taxon>
        <taxon>Nocardiaceae</taxon>
        <taxon>Nocardia</taxon>
    </lineage>
</organism>
<dbReference type="Pfam" id="PF01381">
    <property type="entry name" value="HTH_3"/>
    <property type="match status" value="1"/>
</dbReference>
<dbReference type="CDD" id="cd00093">
    <property type="entry name" value="HTH_XRE"/>
    <property type="match status" value="1"/>
</dbReference>
<comment type="caution">
    <text evidence="2">The sequence shown here is derived from an EMBL/GenBank/DDBJ whole genome shotgun (WGS) entry which is preliminary data.</text>
</comment>